<keyword evidence="3" id="KW-1185">Reference proteome</keyword>
<feature type="domain" description="Hemerythrin-like" evidence="1">
    <location>
        <begin position="6"/>
        <end position="144"/>
    </location>
</feature>
<gene>
    <name evidence="2" type="ORF">ACFQNJ_14065</name>
</gene>
<dbReference type="CDD" id="cd12108">
    <property type="entry name" value="Hr-like"/>
    <property type="match status" value="1"/>
</dbReference>
<evidence type="ECO:0000313" key="3">
    <source>
        <dbReference type="Proteomes" id="UP001596495"/>
    </source>
</evidence>
<name>A0ABW2RC01_9BURK</name>
<reference evidence="3" key="1">
    <citation type="journal article" date="2019" name="Int. J. Syst. Evol. Microbiol.">
        <title>The Global Catalogue of Microorganisms (GCM) 10K type strain sequencing project: providing services to taxonomists for standard genome sequencing and annotation.</title>
        <authorList>
            <consortium name="The Broad Institute Genomics Platform"/>
            <consortium name="The Broad Institute Genome Sequencing Center for Infectious Disease"/>
            <person name="Wu L."/>
            <person name="Ma J."/>
        </authorList>
    </citation>
    <scope>NUCLEOTIDE SEQUENCE [LARGE SCALE GENOMIC DNA]</scope>
    <source>
        <strain evidence="3">CCUG 54518</strain>
    </source>
</reference>
<evidence type="ECO:0000313" key="2">
    <source>
        <dbReference type="EMBL" id="MFC7435637.1"/>
    </source>
</evidence>
<dbReference type="Proteomes" id="UP001596495">
    <property type="component" value="Unassembled WGS sequence"/>
</dbReference>
<proteinExistence type="predicted"/>
<dbReference type="PANTHER" id="PTHR39966">
    <property type="entry name" value="BLL2471 PROTEIN-RELATED"/>
    <property type="match status" value="1"/>
</dbReference>
<dbReference type="Gene3D" id="1.20.120.520">
    <property type="entry name" value="nmb1532 protein domain like"/>
    <property type="match status" value="1"/>
</dbReference>
<comment type="caution">
    <text evidence="2">The sequence shown here is derived from an EMBL/GenBank/DDBJ whole genome shotgun (WGS) entry which is preliminary data.</text>
</comment>
<organism evidence="2 3">
    <name type="scientific">Hydrogenophaga bisanensis</name>
    <dbReference type="NCBI Taxonomy" id="439611"/>
    <lineage>
        <taxon>Bacteria</taxon>
        <taxon>Pseudomonadati</taxon>
        <taxon>Pseudomonadota</taxon>
        <taxon>Betaproteobacteria</taxon>
        <taxon>Burkholderiales</taxon>
        <taxon>Comamonadaceae</taxon>
        <taxon>Hydrogenophaga</taxon>
    </lineage>
</organism>
<dbReference type="PANTHER" id="PTHR39966:SF1">
    <property type="entry name" value="HEMERYTHRIN-LIKE DOMAIN-CONTAINING PROTEIN"/>
    <property type="match status" value="1"/>
</dbReference>
<protein>
    <submittedName>
        <fullName evidence="2">Hemerythrin domain-containing protein</fullName>
    </submittedName>
</protein>
<sequence>MQHEALRVIREEHATLAAMLQSLMQMVRRGPQADGKDDAELYFDVLRAMLFYIDEFPEKHHHPKESDLLFPRVARVAPHTMATIDQLERDHMRGEPRVRELMHLLMAWELLGDTRKQAFIDEVTRYVEFYLDHMRLEESVILPEAERCLTDEDWHALNAAFATNQDPLNGRIPRDPQFDRLFTRIVMRAPAPVGLGQP</sequence>
<dbReference type="InterPro" id="IPR012312">
    <property type="entry name" value="Hemerythrin-like"/>
</dbReference>
<dbReference type="EMBL" id="JBHTBX010000009">
    <property type="protein sequence ID" value="MFC7435637.1"/>
    <property type="molecule type" value="Genomic_DNA"/>
</dbReference>
<evidence type="ECO:0000259" key="1">
    <source>
        <dbReference type="Pfam" id="PF01814"/>
    </source>
</evidence>
<accession>A0ABW2RC01</accession>
<dbReference type="RefSeq" id="WP_382258630.1">
    <property type="nucleotide sequence ID" value="NZ_JBHTBX010000009.1"/>
</dbReference>
<dbReference type="Pfam" id="PF01814">
    <property type="entry name" value="Hemerythrin"/>
    <property type="match status" value="1"/>
</dbReference>